<sequence>MTSQHPTIGSLLRGLRARNGWTLKEMSERCGIPLSTLSKVEHDRLTLTYDKLLQLSQRLNIRMSELFAEQDEAAEPAVTARRSIGRIEDAIRVNTPNYDYYYLCPELRRKRMIPVLTRVRANSIREFGDLVRHSGEEYIHVLEGKVEVHTEFYDPIVLGPGESVYIDSNMGHAYIAAAGCDEALLLGVCSSADEQLLESLMTLHGEDTSPPPPAARRIAAPAPKPASPRARRARVAGTAAGKSKPAR</sequence>
<name>A0ABV7UWZ6_9GAMM</name>
<dbReference type="CDD" id="cd02209">
    <property type="entry name" value="cupin_XRE_C"/>
    <property type="match status" value="1"/>
</dbReference>
<dbReference type="RefSeq" id="WP_386709758.1">
    <property type="nucleotide sequence ID" value="NZ_JBHRYF010000008.1"/>
</dbReference>
<dbReference type="Pfam" id="PF12844">
    <property type="entry name" value="HTH_19"/>
    <property type="match status" value="1"/>
</dbReference>
<proteinExistence type="predicted"/>
<dbReference type="CDD" id="cd00093">
    <property type="entry name" value="HTH_XRE"/>
    <property type="match status" value="1"/>
</dbReference>
<dbReference type="Pfam" id="PF07883">
    <property type="entry name" value="Cupin_2"/>
    <property type="match status" value="1"/>
</dbReference>
<keyword evidence="1" id="KW-0238">DNA-binding</keyword>
<dbReference type="SMART" id="SM00530">
    <property type="entry name" value="HTH_XRE"/>
    <property type="match status" value="1"/>
</dbReference>
<evidence type="ECO:0000259" key="3">
    <source>
        <dbReference type="PROSITE" id="PS50943"/>
    </source>
</evidence>
<comment type="caution">
    <text evidence="4">The sequence shown here is derived from an EMBL/GenBank/DDBJ whole genome shotgun (WGS) entry which is preliminary data.</text>
</comment>
<dbReference type="InterPro" id="IPR050807">
    <property type="entry name" value="TransReg_Diox_bact_type"/>
</dbReference>
<accession>A0ABV7UWZ6</accession>
<reference evidence="5" key="1">
    <citation type="journal article" date="2019" name="Int. J. Syst. Evol. Microbiol.">
        <title>The Global Catalogue of Microorganisms (GCM) 10K type strain sequencing project: providing services to taxonomists for standard genome sequencing and annotation.</title>
        <authorList>
            <consortium name="The Broad Institute Genomics Platform"/>
            <consortium name="The Broad Institute Genome Sequencing Center for Infectious Disease"/>
            <person name="Wu L."/>
            <person name="Ma J."/>
        </authorList>
    </citation>
    <scope>NUCLEOTIDE SEQUENCE [LARGE SCALE GENOMIC DNA]</scope>
    <source>
        <strain evidence="5">KCTC 42211</strain>
    </source>
</reference>
<evidence type="ECO:0000256" key="2">
    <source>
        <dbReference type="SAM" id="MobiDB-lite"/>
    </source>
</evidence>
<dbReference type="InterPro" id="IPR001387">
    <property type="entry name" value="Cro/C1-type_HTH"/>
</dbReference>
<dbReference type="EMBL" id="JBHRYF010000008">
    <property type="protein sequence ID" value="MFC3660394.1"/>
    <property type="molecule type" value="Genomic_DNA"/>
</dbReference>
<dbReference type="PANTHER" id="PTHR46797:SF20">
    <property type="entry name" value="BLR4304 PROTEIN"/>
    <property type="match status" value="1"/>
</dbReference>
<dbReference type="Proteomes" id="UP001595724">
    <property type="component" value="Unassembled WGS sequence"/>
</dbReference>
<evidence type="ECO:0000313" key="4">
    <source>
        <dbReference type="EMBL" id="MFC3660394.1"/>
    </source>
</evidence>
<dbReference type="InterPro" id="IPR013096">
    <property type="entry name" value="Cupin_2"/>
</dbReference>
<gene>
    <name evidence="4" type="ORF">ACFOM9_09985</name>
</gene>
<dbReference type="InterPro" id="IPR014710">
    <property type="entry name" value="RmlC-like_jellyroll"/>
</dbReference>
<keyword evidence="5" id="KW-1185">Reference proteome</keyword>
<dbReference type="InterPro" id="IPR010982">
    <property type="entry name" value="Lambda_DNA-bd_dom_sf"/>
</dbReference>
<dbReference type="SUPFAM" id="SSF51182">
    <property type="entry name" value="RmlC-like cupins"/>
    <property type="match status" value="1"/>
</dbReference>
<dbReference type="Gene3D" id="1.10.260.40">
    <property type="entry name" value="lambda repressor-like DNA-binding domains"/>
    <property type="match status" value="1"/>
</dbReference>
<dbReference type="PANTHER" id="PTHR46797">
    <property type="entry name" value="HTH-TYPE TRANSCRIPTIONAL REGULATOR"/>
    <property type="match status" value="1"/>
</dbReference>
<feature type="domain" description="HTH cro/C1-type" evidence="3">
    <location>
        <begin position="12"/>
        <end position="66"/>
    </location>
</feature>
<dbReference type="SUPFAM" id="SSF47413">
    <property type="entry name" value="lambda repressor-like DNA-binding domains"/>
    <property type="match status" value="1"/>
</dbReference>
<dbReference type="Gene3D" id="2.60.120.10">
    <property type="entry name" value="Jelly Rolls"/>
    <property type="match status" value="1"/>
</dbReference>
<protein>
    <submittedName>
        <fullName evidence="4">Helix-turn-helix domain-containing protein</fullName>
    </submittedName>
</protein>
<evidence type="ECO:0000313" key="5">
    <source>
        <dbReference type="Proteomes" id="UP001595724"/>
    </source>
</evidence>
<feature type="region of interest" description="Disordered" evidence="2">
    <location>
        <begin position="203"/>
        <end position="247"/>
    </location>
</feature>
<evidence type="ECO:0000256" key="1">
    <source>
        <dbReference type="ARBA" id="ARBA00023125"/>
    </source>
</evidence>
<dbReference type="PROSITE" id="PS50943">
    <property type="entry name" value="HTH_CROC1"/>
    <property type="match status" value="1"/>
</dbReference>
<organism evidence="4 5">
    <name type="scientific">Luteimonas notoginsengisoli</name>
    <dbReference type="NCBI Taxonomy" id="1578200"/>
    <lineage>
        <taxon>Bacteria</taxon>
        <taxon>Pseudomonadati</taxon>
        <taxon>Pseudomonadota</taxon>
        <taxon>Gammaproteobacteria</taxon>
        <taxon>Lysobacterales</taxon>
        <taxon>Lysobacteraceae</taxon>
        <taxon>Luteimonas</taxon>
    </lineage>
</organism>
<dbReference type="InterPro" id="IPR011051">
    <property type="entry name" value="RmlC_Cupin_sf"/>
</dbReference>